<keyword evidence="2" id="KW-1185">Reference proteome</keyword>
<dbReference type="Proteomes" id="UP001597012">
    <property type="component" value="Unassembled WGS sequence"/>
</dbReference>
<protein>
    <submittedName>
        <fullName evidence="1">Pyridoxamine 5'-phosphate oxidase family protein</fullName>
    </submittedName>
</protein>
<dbReference type="SUPFAM" id="SSF50475">
    <property type="entry name" value="FMN-binding split barrel"/>
    <property type="match status" value="1"/>
</dbReference>
<dbReference type="InterPro" id="IPR024747">
    <property type="entry name" value="Pyridox_Oxase-rel"/>
</dbReference>
<dbReference type="EMBL" id="JBHTHY010000004">
    <property type="protein sequence ID" value="MFD0797273.1"/>
    <property type="molecule type" value="Genomic_DNA"/>
</dbReference>
<dbReference type="Gene3D" id="2.30.110.10">
    <property type="entry name" value="Electron Transport, Fmn-binding Protein, Chain A"/>
    <property type="match status" value="1"/>
</dbReference>
<gene>
    <name evidence="1" type="ORF">ACFQZJ_07365</name>
</gene>
<comment type="caution">
    <text evidence="1">The sequence shown here is derived from an EMBL/GenBank/DDBJ whole genome shotgun (WGS) entry which is preliminary data.</text>
</comment>
<organism evidence="1 2">
    <name type="scientific">Maribacter chungangensis</name>
    <dbReference type="NCBI Taxonomy" id="1069117"/>
    <lineage>
        <taxon>Bacteria</taxon>
        <taxon>Pseudomonadati</taxon>
        <taxon>Bacteroidota</taxon>
        <taxon>Flavobacteriia</taxon>
        <taxon>Flavobacteriales</taxon>
        <taxon>Flavobacteriaceae</taxon>
        <taxon>Maribacter</taxon>
    </lineage>
</organism>
<dbReference type="InterPro" id="IPR012349">
    <property type="entry name" value="Split_barrel_FMN-bd"/>
</dbReference>
<dbReference type="Pfam" id="PF12900">
    <property type="entry name" value="Pyridox_ox_2"/>
    <property type="match status" value="1"/>
</dbReference>
<proteinExistence type="predicted"/>
<evidence type="ECO:0000313" key="2">
    <source>
        <dbReference type="Proteomes" id="UP001597012"/>
    </source>
</evidence>
<name>A0ABW3B205_9FLAO</name>
<reference evidence="2" key="1">
    <citation type="journal article" date="2019" name="Int. J. Syst. Evol. Microbiol.">
        <title>The Global Catalogue of Microorganisms (GCM) 10K type strain sequencing project: providing services to taxonomists for standard genome sequencing and annotation.</title>
        <authorList>
            <consortium name="The Broad Institute Genomics Platform"/>
            <consortium name="The Broad Institute Genome Sequencing Center for Infectious Disease"/>
            <person name="Wu L."/>
            <person name="Ma J."/>
        </authorList>
    </citation>
    <scope>NUCLEOTIDE SEQUENCE [LARGE SCALE GENOMIC DNA]</scope>
    <source>
        <strain evidence="2">CCUG 61948</strain>
    </source>
</reference>
<dbReference type="RefSeq" id="WP_379933479.1">
    <property type="nucleotide sequence ID" value="NZ_JBHTHY010000004.1"/>
</dbReference>
<accession>A0ABW3B205</accession>
<evidence type="ECO:0000313" key="1">
    <source>
        <dbReference type="EMBL" id="MFD0797273.1"/>
    </source>
</evidence>
<sequence>MIKDLKQAECLELLANNYLGHLGFIAGRSPHVTPITYFFDAEERCIISYSANGHKIDAMRSYEFVSLQVEEVTSIQEWKSVLIHCTFAEEAGSTAKKYLHKFTTGVRDIIERKTGEKPKFIEDFSSKLKGRELPVVYRLHIKDISGKFRCTEGKK</sequence>